<dbReference type="PRINTS" id="PR00081">
    <property type="entry name" value="GDHRDH"/>
</dbReference>
<dbReference type="PANTHER" id="PTHR44229">
    <property type="entry name" value="15-HYDROXYPROSTAGLANDIN DEHYDROGENASE [NAD(+)]"/>
    <property type="match status" value="1"/>
</dbReference>
<evidence type="ECO:0000256" key="3">
    <source>
        <dbReference type="RuleBase" id="RU000363"/>
    </source>
</evidence>
<name>A0A0G4F1K4_9ALVE</name>
<dbReference type="GO" id="GO:0005737">
    <property type="term" value="C:cytoplasm"/>
    <property type="evidence" value="ECO:0007669"/>
    <property type="project" value="TreeGrafter"/>
</dbReference>
<gene>
    <name evidence="5" type="ORF">Cvel_14665</name>
</gene>
<reference evidence="5" key="1">
    <citation type="submission" date="2014-11" db="EMBL/GenBank/DDBJ databases">
        <authorList>
            <person name="Otto D Thomas"/>
            <person name="Naeem Raeece"/>
        </authorList>
    </citation>
    <scope>NUCLEOTIDE SEQUENCE</scope>
</reference>
<dbReference type="AlphaFoldDB" id="A0A0G4F1K4"/>
<evidence type="ECO:0000256" key="4">
    <source>
        <dbReference type="SAM" id="MobiDB-lite"/>
    </source>
</evidence>
<accession>A0A0G4F1K4</accession>
<dbReference type="PRINTS" id="PR00080">
    <property type="entry name" value="SDRFAMILY"/>
</dbReference>
<evidence type="ECO:0000256" key="1">
    <source>
        <dbReference type="ARBA" id="ARBA00006484"/>
    </source>
</evidence>
<sequence>MQKLAWNNVGCGVITGGASGIGLETARQICERRASGTSSFLSQIDLLYLCDINERLGKSVVDELNEKYSDSTRVKFVSLDVTNLDAFIELIEEEMAADSASVRLWINNAAIKLNDAVYFSMKPTQEAFDHLWKVLEVDLKAVIVGTKMATDTMAKHGLEGCIVNVSSMAGVVALPYAPIYAAAKHGVVGFTRSVGMLAPPKIRVNTFCPSFTATPFTDGLMSDASDGMKKLVRSTGPLLEVSKVAGALVDLIMDETAHGRVLRVSNESGVSVQRYPDDIGFRPVGGSSSQRGRGGSKGRAKM</sequence>
<dbReference type="VEuPathDB" id="CryptoDB:Cvel_14665"/>
<dbReference type="GO" id="GO:0016616">
    <property type="term" value="F:oxidoreductase activity, acting on the CH-OH group of donors, NAD or NADP as acceptor"/>
    <property type="evidence" value="ECO:0007669"/>
    <property type="project" value="TreeGrafter"/>
</dbReference>
<dbReference type="SUPFAM" id="SSF51735">
    <property type="entry name" value="NAD(P)-binding Rossmann-fold domains"/>
    <property type="match status" value="1"/>
</dbReference>
<dbReference type="InterPro" id="IPR002347">
    <property type="entry name" value="SDR_fam"/>
</dbReference>
<comment type="similarity">
    <text evidence="1 3">Belongs to the short-chain dehydrogenases/reductases (SDR) family.</text>
</comment>
<dbReference type="Gene3D" id="3.40.50.720">
    <property type="entry name" value="NAD(P)-binding Rossmann-like Domain"/>
    <property type="match status" value="1"/>
</dbReference>
<keyword evidence="2" id="KW-0560">Oxidoreductase</keyword>
<dbReference type="InterPro" id="IPR036291">
    <property type="entry name" value="NAD(P)-bd_dom_sf"/>
</dbReference>
<dbReference type="PROSITE" id="PS00061">
    <property type="entry name" value="ADH_SHORT"/>
    <property type="match status" value="1"/>
</dbReference>
<proteinExistence type="inferred from homology"/>
<protein>
    <submittedName>
        <fullName evidence="5">Uncharacterized protein</fullName>
    </submittedName>
</protein>
<feature type="region of interest" description="Disordered" evidence="4">
    <location>
        <begin position="275"/>
        <end position="302"/>
    </location>
</feature>
<dbReference type="PhylomeDB" id="A0A0G4F1K4"/>
<dbReference type="Pfam" id="PF00106">
    <property type="entry name" value="adh_short"/>
    <property type="match status" value="1"/>
</dbReference>
<evidence type="ECO:0000256" key="2">
    <source>
        <dbReference type="ARBA" id="ARBA00023002"/>
    </source>
</evidence>
<evidence type="ECO:0000313" key="5">
    <source>
        <dbReference type="EMBL" id="CEM05608.1"/>
    </source>
</evidence>
<dbReference type="PANTHER" id="PTHR44229:SF4">
    <property type="entry name" value="15-HYDROXYPROSTAGLANDIN DEHYDROGENASE [NAD(+)]"/>
    <property type="match status" value="1"/>
</dbReference>
<dbReference type="EMBL" id="CDMZ01000057">
    <property type="protein sequence ID" value="CEM05608.1"/>
    <property type="molecule type" value="Genomic_DNA"/>
</dbReference>
<organism evidence="5">
    <name type="scientific">Chromera velia CCMP2878</name>
    <dbReference type="NCBI Taxonomy" id="1169474"/>
    <lineage>
        <taxon>Eukaryota</taxon>
        <taxon>Sar</taxon>
        <taxon>Alveolata</taxon>
        <taxon>Colpodellida</taxon>
        <taxon>Chromeraceae</taxon>
        <taxon>Chromera</taxon>
    </lineage>
</organism>
<dbReference type="InterPro" id="IPR020904">
    <property type="entry name" value="Sc_DH/Rdtase_CS"/>
</dbReference>